<dbReference type="InterPro" id="IPR022409">
    <property type="entry name" value="PKD/Chitinase_dom"/>
</dbReference>
<evidence type="ECO:0000256" key="3">
    <source>
        <dbReference type="ARBA" id="ARBA00022737"/>
    </source>
</evidence>
<dbReference type="Gene3D" id="2.60.40.10">
    <property type="entry name" value="Immunoglobulins"/>
    <property type="match status" value="19"/>
</dbReference>
<dbReference type="Pfam" id="PF18962">
    <property type="entry name" value="Por_Secre_tail"/>
    <property type="match status" value="1"/>
</dbReference>
<name>A0ABZ0IKL7_9BACT</name>
<protein>
    <submittedName>
        <fullName evidence="7">PKD domain-containing protein</fullName>
    </submittedName>
</protein>
<dbReference type="InterPro" id="IPR026444">
    <property type="entry name" value="Secre_tail"/>
</dbReference>
<feature type="domain" description="PKD" evidence="6">
    <location>
        <begin position="675"/>
        <end position="729"/>
    </location>
</feature>
<feature type="domain" description="PKD" evidence="6">
    <location>
        <begin position="1322"/>
        <end position="1361"/>
    </location>
</feature>
<feature type="domain" description="PKD" evidence="6">
    <location>
        <begin position="2129"/>
        <end position="2183"/>
    </location>
</feature>
<feature type="domain" description="PKD" evidence="6">
    <location>
        <begin position="513"/>
        <end position="563"/>
    </location>
</feature>
<dbReference type="PANTHER" id="PTHR46730">
    <property type="entry name" value="POLYCYSTIN-1"/>
    <property type="match status" value="1"/>
</dbReference>
<feature type="domain" description="PKD" evidence="6">
    <location>
        <begin position="1240"/>
        <end position="1290"/>
    </location>
</feature>
<evidence type="ECO:0000313" key="7">
    <source>
        <dbReference type="EMBL" id="WOK05567.1"/>
    </source>
</evidence>
<feature type="domain" description="PKD" evidence="6">
    <location>
        <begin position="3098"/>
        <end position="3160"/>
    </location>
</feature>
<feature type="domain" description="PKD" evidence="6">
    <location>
        <begin position="1402"/>
        <end position="1456"/>
    </location>
</feature>
<dbReference type="CDD" id="cd00146">
    <property type="entry name" value="PKD"/>
    <property type="match status" value="13"/>
</dbReference>
<keyword evidence="3" id="KW-0677">Repeat</keyword>
<dbReference type="SMART" id="SM00089">
    <property type="entry name" value="PKD"/>
    <property type="match status" value="19"/>
</dbReference>
<evidence type="ECO:0000256" key="4">
    <source>
        <dbReference type="ARBA" id="ARBA00022989"/>
    </source>
</evidence>
<keyword evidence="4" id="KW-1133">Transmembrane helix</keyword>
<feature type="domain" description="PKD" evidence="6">
    <location>
        <begin position="2607"/>
        <end position="2662"/>
    </location>
</feature>
<feature type="domain" description="PKD" evidence="6">
    <location>
        <begin position="3021"/>
        <end position="3073"/>
    </location>
</feature>
<feature type="domain" description="PKD" evidence="6">
    <location>
        <begin position="595"/>
        <end position="634"/>
    </location>
</feature>
<dbReference type="InterPro" id="IPR000601">
    <property type="entry name" value="PKD_dom"/>
</dbReference>
<evidence type="ECO:0000256" key="2">
    <source>
        <dbReference type="ARBA" id="ARBA00022692"/>
    </source>
</evidence>
<dbReference type="Proteomes" id="UP001302349">
    <property type="component" value="Chromosome"/>
</dbReference>
<evidence type="ECO:0000256" key="1">
    <source>
        <dbReference type="ARBA" id="ARBA00004141"/>
    </source>
</evidence>
<feature type="domain" description="PKD" evidence="6">
    <location>
        <begin position="2049"/>
        <end position="2088"/>
    </location>
</feature>
<feature type="domain" description="PKD" evidence="6">
    <location>
        <begin position="1880"/>
        <end position="1935"/>
    </location>
</feature>
<evidence type="ECO:0000256" key="5">
    <source>
        <dbReference type="ARBA" id="ARBA00023136"/>
    </source>
</evidence>
<keyword evidence="8" id="KW-1185">Reference proteome</keyword>
<evidence type="ECO:0000313" key="8">
    <source>
        <dbReference type="Proteomes" id="UP001302349"/>
    </source>
</evidence>
<dbReference type="SUPFAM" id="SSF49299">
    <property type="entry name" value="PKD domain"/>
    <property type="match status" value="19"/>
</dbReference>
<dbReference type="RefSeq" id="WP_317488325.1">
    <property type="nucleotide sequence ID" value="NZ_CP136051.1"/>
</dbReference>
<dbReference type="PROSITE" id="PS50093">
    <property type="entry name" value="PKD"/>
    <property type="match status" value="17"/>
</dbReference>
<feature type="domain" description="PKD" evidence="6">
    <location>
        <begin position="2846"/>
        <end position="2909"/>
    </location>
</feature>
<gene>
    <name evidence="7" type="ORF">RT717_21050</name>
</gene>
<evidence type="ECO:0000259" key="6">
    <source>
        <dbReference type="PROSITE" id="PS50093"/>
    </source>
</evidence>
<keyword evidence="5" id="KW-0472">Membrane</keyword>
<feature type="domain" description="PKD" evidence="6">
    <location>
        <begin position="2765"/>
        <end position="2829"/>
    </location>
</feature>
<dbReference type="NCBIfam" id="TIGR04183">
    <property type="entry name" value="Por_Secre_tail"/>
    <property type="match status" value="1"/>
</dbReference>
<accession>A0ABZ0IKL7</accession>
<feature type="domain" description="PKD" evidence="6">
    <location>
        <begin position="426"/>
        <end position="481"/>
    </location>
</feature>
<dbReference type="EMBL" id="CP136051">
    <property type="protein sequence ID" value="WOK05567.1"/>
    <property type="molecule type" value="Genomic_DNA"/>
</dbReference>
<reference evidence="7 8" key="1">
    <citation type="journal article" date="2023" name="Microbiol. Resour. Announc.">
        <title>Complete Genome Sequence of Imperialibacter roseus strain P4T.</title>
        <authorList>
            <person name="Tizabi D.R."/>
            <person name="Bachvaroff T."/>
            <person name="Hill R.T."/>
        </authorList>
    </citation>
    <scope>NUCLEOTIDE SEQUENCE [LARGE SCALE GENOMIC DNA]</scope>
    <source>
        <strain evidence="7 8">P4T</strain>
    </source>
</reference>
<feature type="domain" description="PKD" evidence="6">
    <location>
        <begin position="1967"/>
        <end position="2017"/>
    </location>
</feature>
<sequence length="3350" mass="355384">MTLQAQSPTAGFTLDGSLCLGESLQLSNESLNGVSYQWDFCQNGLEHAGVGTTALNISSLSSPEGFEVVTEQGMWYGFLFDRTSSKLYRLEFGNSLVNIPTQVEIGTLGGVLSGPAQIRLVKEGANWYGLVANFGTSTLVRLNFGSSVTGTPTAVSLGTLGLNGPRGLTVKWDGSKWLVFVTNFNGNNIKAINFGGSITNNPVIGDVSTLGTGAGLSGPLGISIGQSAGNWYGLVASYNNSKMYHMSFGTDLSSAAVFSELGTVSLPTDVQLVKDGLKYYGLISGSAGVYRYQFGATLVPGGGSIESLGTFSNTMSSLFNHRLIKEGANWQMLGMSKANKKVSQLNFVDQCTKVSVNSSTAFEPEGVTYTESGSYVVELLAISSNGNTDYASQEVTVQNSQAPDIDFSTINQCVGALSTFTSTNLSGDIATYSWDFDGDGLEDSTDPNPTFQYSSAGEYEVTLTVTSSSGCNNTVSNQVNIYSSPIASFDPPVTNLCSNTPLSFINTSTFDVGSPVSWVWDFNGEGSSTDPSPNYAFDSGGEKTITLTATLADGCVNVAQNTIDLVAGSPVGFSWSNNCFGSAVEMVNTSETVGVSYEWNFGDGTPTSDVFEPTHTYLAANTYNLQLKVTNGSGCESILVKPIIVNDQALLDFSLTGELTQNVPLQFTGEDKSKSGDQVVSWSWDFAGLGTGSDQTEVFSFGTPATYAVSLAVTTEQGCADELTKDVTIAPAERPTAGFTLDGSLCLGESLQLSNESLNGVSYQWDFCQNGLEHAGVGTTALNISSLSSPEGFEVVTEQGMWYGFLFDRTSSKLYRLEFGNSLVNIPTQVEIGTLGGVLSGPAQIRLVKEGANWYGLVANFGSSTLVRLNFGSSVTGTPTAVSLGTLGLNGPRGLTVKWDGSKWLVFVTNFNGNNVKAINFGGSITNNPVIGDVSTLGTGAGLSGPLGISIGQSAGNWYGLVASYNNSKMYHMSFGTDLSSAAVFSELGTVSLPTDVQLVKDGLKYYGLISGSAGVYRYQFGATLVPGGGSMESLGTFSNTMSSLFNHRLIKEGANWQMLGMSKANKKVSQLNFVDQCTKVSVNSSTAFEPEGVTYTESGSYVVELLAISSNGNTDYASQEVTVQNSQAPDIDFSTINQCVGALSTFTSTNLSGDIATYSWDFDGDGLEDSTDPNPTFQYSSAGEYEVTLTVTSSSGCNNTVSNQVNIYSSPIASFDPPVTNLCSNTPLSFINTSTFDVGSPVSWVWDFNGEGSSTDPSPNYAFDSGGEKTITLTATLADGCVNVAQNTIDLVAGSPVGFSWSNNCFGSAVEMVNTSETVGVSYEWNFGDGTPTSDVFEPTHTYLAANTYNLQLKVTNGSGCESILVKPIIVNDQALLDFSLTGELTQNAPLQFTGEDKSKSGDQVVSWSWDFAGLGTGSDQTEVFSFGTPATYAVSLAVTTEQGCADELTKDVTIAPAERPTAGFTLDGSLCLGESLQLSNESLNGVSYQWDFCQNGLEHAGVGTTALNISSLSSPEGFEVVTEQGMWYGFLFDRTSSKLYRLEFGNSLVNIPTQVEIGTLGGVLSGPAQIRLVKEGANWYGLVANFGTSTLVRLNFGSSVTGTPTAVSLGTLGLNGPRGLTVKWDGSKWLVFVTNFNGNNIKAINFGGSITNNPVIGDVSTLGTGAGLSGPLGISIGQSAGNWYGLVASYNNSKMYHMSFGTDLSSAAVFSELGTVSLPTDVQLVKDGLKYYGLISGSAGVYRYQFGATLVPGGGSIESLGTFSNTMSSLFNHRLIKEGANWQMLGMSKANKKVSQLNFVDQCTKVSVNSSTAFEPEGVTYTESGSYVVELLAISSNGNTDYASQEVTVQNSQAPDIDFSTINQCVGALSTFTSTNLSGDIATYSWDFDGDGLEDSTDPNPTFQYSSAGEYEVTLTVTSSSGCNNTVSNQVNIYSSPIASFDPPVTNLCSNTPLSFINTSTFDVGSPVSWVWDFNGEGSSTDPSPNYAFDSGGEKTITLTATLADGCVNVAQNTIDLVAGSPVGFSWSNNCFGSAVEMVNTSETVGVSYEWNFGDGTPTSDVFEPTHTYLAANTYNLQLKVTNGSGCESILVKPIIVNDQALLDFSLTGELTQNVPLQFTGEDKSKSGDQVVSWSWDFAGLGTGSDQTEVFSFGTPATYAVSLAVTTEQGCADELTKDVTIAPAERPTAGFTLDGSLCLGESLQLSNESLNGVSYQWDFCQNGLEHAGVGTTALNISSLSSPEGFEVVTEQGMWYGFLFDRTSSKLYRLEFGNSLVNIPTQVEIGTLGGVLSGPAQIRLVKEGANWYGLVANFGSSTLVRLNFGSSVTGTPTAVSLGTLGLNGPRGLTVKWDGSKWLVFVTNFNGNNVKAINFGGSITNNPVIGDVSTLGTGAGLSGPLGISIGQSAGNWYGLVASYNNSKMYHMSFGTDLSSAAVFSELGTVSLPTDVQLVKDGLKYYGLISGSAGVYRYQFGATLVPGGGSMESLGTFSNTMSSLFNHRLIKEGANWQMLGMSKANKKVSQLNFVDQCTKVSVNSSTAFEPEGVTYTESGSYVVELLAISSNGNTDYASQEVTVQNSQAPDIDFSTINQCVGALSTFTSTNLSGDITIYSWDFDGDGVEDSTDPNPTYQFSSAGEYEVTLTVQSDGGCSNTSRQTIGIYDISEPDFSFTYKGGLCSNNTLSLSDLTLNLPPDSLVTWTWDFNGEATILGKDTTYAFATAGEKIIMLTVGIPGCEASVSKTINLLEGPAVGFTVGSNCISPTTQFNNTTTGDGITGYTWDFGNGYTSSTKSPETFFETIGDYQVSLTVTNDLGCETTLTEKVAISAIPTPDFKHDLACSGAAVQFTDQSTAENANITEWNWDFAGLGTSNERNPIFEFPTSGKYTVTLSVSSNYGCSKLLTREINVLPSPTVAFLINTGCEGQATTFVDQSAGDADNPIIDRLWSINNQFYSAPTVNEVFKKPGSYDVTLQITTKNLCTISLTKTLQVNELPSVDFGFTSACVNELTEFSDLSTSPDDPIISRKWDFAGQASANGPKAYYQFKQAGNYNVSLFLKTEKGCEISISKNVTINNSPVAAFSHSLSVGQLPVTVNFTNESNGATAYSWFVGDGVASVSNEQDISQVFDKEGDYLVSLVAYNEFGCSDTTSTVVTVALPKVDLQLRSVNYTDTEGKLKFILNIANRGSIAQTNFPIEIVVDDRVTISEKYSGTVAPGKSVSHTLQFELVITSNPVEKVCIKLVPVLKDAEFEFSPYANTNCLSFTEGFLVNNPYPNPVDDLLTFGLILPEAGDAEITVLSMTGQPMFSEKYYTLKAGLTAVSLQMAHYTKGIYLLRVQSKGNEAVRRVVKR</sequence>
<dbReference type="InterPro" id="IPR035986">
    <property type="entry name" value="PKD_dom_sf"/>
</dbReference>
<dbReference type="InterPro" id="IPR013783">
    <property type="entry name" value="Ig-like_fold"/>
</dbReference>
<keyword evidence="2" id="KW-0812">Transmembrane</keyword>
<comment type="subcellular location">
    <subcellularLocation>
        <location evidence="1">Membrane</location>
        <topology evidence="1">Multi-pass membrane protein</topology>
    </subcellularLocation>
</comment>
<organism evidence="7 8">
    <name type="scientific">Imperialibacter roseus</name>
    <dbReference type="NCBI Taxonomy" id="1324217"/>
    <lineage>
        <taxon>Bacteria</taxon>
        <taxon>Pseudomonadati</taxon>
        <taxon>Bacteroidota</taxon>
        <taxon>Cytophagia</taxon>
        <taxon>Cytophagales</taxon>
        <taxon>Flammeovirgaceae</taxon>
        <taxon>Imperialibacter</taxon>
    </lineage>
</organism>
<proteinExistence type="predicted"/>
<dbReference type="SUPFAM" id="SSF101898">
    <property type="entry name" value="NHL repeat"/>
    <property type="match status" value="4"/>
</dbReference>
<dbReference type="Pfam" id="PF18911">
    <property type="entry name" value="PKD_4"/>
    <property type="match status" value="16"/>
</dbReference>
<feature type="domain" description="PKD" evidence="6">
    <location>
        <begin position="1153"/>
        <end position="1208"/>
    </location>
</feature>
<dbReference type="PANTHER" id="PTHR46730:SF1">
    <property type="entry name" value="PLAT DOMAIN-CONTAINING PROTEIN"/>
    <property type="match status" value="1"/>
</dbReference>